<evidence type="ECO:0000313" key="2">
    <source>
        <dbReference type="EMBL" id="BDS05408.1"/>
    </source>
</evidence>
<name>A0AAT9FHF3_9BACT</name>
<dbReference type="PROSITE" id="PS51257">
    <property type="entry name" value="PROKAR_LIPOPROTEIN"/>
    <property type="match status" value="1"/>
</dbReference>
<dbReference type="KEGG" id="osu:NT6N_04480"/>
<gene>
    <name evidence="2" type="ORF">NT6N_04480</name>
</gene>
<keyword evidence="1" id="KW-0732">Signal</keyword>
<proteinExistence type="predicted"/>
<reference evidence="2" key="1">
    <citation type="submission" date="2024-07" db="EMBL/GenBank/DDBJ databases">
        <title>Complete genome sequence of Verrucomicrobiaceae bacterium NT6N.</title>
        <authorList>
            <person name="Huang C."/>
            <person name="Takami H."/>
            <person name="Hamasaki K."/>
        </authorList>
    </citation>
    <scope>NUCLEOTIDE SEQUENCE</scope>
    <source>
        <strain evidence="2">NT6N</strain>
    </source>
</reference>
<dbReference type="AlphaFoldDB" id="A0AAT9FHF3"/>
<accession>A0AAT9FHF3</accession>
<evidence type="ECO:0000256" key="1">
    <source>
        <dbReference type="SAM" id="SignalP"/>
    </source>
</evidence>
<dbReference type="EMBL" id="AP026866">
    <property type="protein sequence ID" value="BDS05408.1"/>
    <property type="molecule type" value="Genomic_DNA"/>
</dbReference>
<feature type="signal peptide" evidence="1">
    <location>
        <begin position="1"/>
        <end position="21"/>
    </location>
</feature>
<feature type="chain" id="PRO_5043871205" evidence="1">
    <location>
        <begin position="22"/>
        <end position="163"/>
    </location>
</feature>
<organism evidence="2">
    <name type="scientific">Oceaniferula spumae</name>
    <dbReference type="NCBI Taxonomy" id="2979115"/>
    <lineage>
        <taxon>Bacteria</taxon>
        <taxon>Pseudomonadati</taxon>
        <taxon>Verrucomicrobiota</taxon>
        <taxon>Verrucomicrobiia</taxon>
        <taxon>Verrucomicrobiales</taxon>
        <taxon>Verrucomicrobiaceae</taxon>
        <taxon>Oceaniferula</taxon>
    </lineage>
</organism>
<protein>
    <submittedName>
        <fullName evidence="2">Uncharacterized protein</fullName>
    </submittedName>
</protein>
<sequence>MTFSSKMLVISAALAFIGCNAKTNNDEEVRDEKPKYWLRLDASGSDKIAEAWVIIFDSDNLFRMINYYQPHENDFILKNYSGSYKKNENEVFLSISNFDDANDDMPSELHGHFEQGCFKLNLGGASIFYFHETSELPMFLRDALAREGAHREGSDAALKSRGN</sequence>